<name>A0ABN9DID2_9NEOB</name>
<protein>
    <recommendedName>
        <fullName evidence="7">CSC1/OSCA1-like 7TM region domain-containing protein</fullName>
    </recommendedName>
</protein>
<feature type="transmembrane region" description="Helical" evidence="2">
    <location>
        <begin position="70"/>
        <end position="94"/>
    </location>
</feature>
<dbReference type="InterPro" id="IPR027815">
    <property type="entry name" value="CSC1/OSCA1-like_cyt"/>
</dbReference>
<gene>
    <name evidence="5" type="ORF">SPARVUS_LOCUS7163451</name>
</gene>
<dbReference type="EMBL" id="CATNWA010014360">
    <property type="protein sequence ID" value="CAI9570917.1"/>
    <property type="molecule type" value="Genomic_DNA"/>
</dbReference>
<dbReference type="Pfam" id="PF02714">
    <property type="entry name" value="RSN1_7TM"/>
    <property type="match status" value="1"/>
</dbReference>
<keyword evidence="2" id="KW-0812">Transmembrane</keyword>
<comment type="caution">
    <text evidence="5">The sequence shown here is derived from an EMBL/GenBank/DDBJ whole genome shotgun (WGS) entry which is preliminary data.</text>
</comment>
<evidence type="ECO:0000313" key="5">
    <source>
        <dbReference type="EMBL" id="CAI9570917.1"/>
    </source>
</evidence>
<organism evidence="5 6">
    <name type="scientific">Staurois parvus</name>
    <dbReference type="NCBI Taxonomy" id="386267"/>
    <lineage>
        <taxon>Eukaryota</taxon>
        <taxon>Metazoa</taxon>
        <taxon>Chordata</taxon>
        <taxon>Craniata</taxon>
        <taxon>Vertebrata</taxon>
        <taxon>Euteleostomi</taxon>
        <taxon>Amphibia</taxon>
        <taxon>Batrachia</taxon>
        <taxon>Anura</taxon>
        <taxon>Neobatrachia</taxon>
        <taxon>Ranoidea</taxon>
        <taxon>Ranidae</taxon>
        <taxon>Staurois</taxon>
    </lineage>
</organism>
<dbReference type="InterPro" id="IPR003864">
    <property type="entry name" value="CSC1/OSCA1-like_7TM"/>
</dbReference>
<comment type="catalytic activity">
    <reaction evidence="1">
        <text>Ca(2+)(in) = Ca(2+)(out)</text>
        <dbReference type="Rhea" id="RHEA:29671"/>
        <dbReference type="ChEBI" id="CHEBI:29108"/>
    </reaction>
</comment>
<feature type="non-terminal residue" evidence="5">
    <location>
        <position position="147"/>
    </location>
</feature>
<keyword evidence="2" id="KW-0472">Membrane</keyword>
<keyword evidence="2" id="KW-1133">Transmembrane helix</keyword>
<dbReference type="Proteomes" id="UP001162483">
    <property type="component" value="Unassembled WGS sequence"/>
</dbReference>
<evidence type="ECO:0000259" key="4">
    <source>
        <dbReference type="Pfam" id="PF14703"/>
    </source>
</evidence>
<accession>A0ABN9DID2</accession>
<dbReference type="PANTHER" id="PTHR13018">
    <property type="entry name" value="PROBABLE MEMBRANE PROTEIN DUF221-RELATED"/>
    <property type="match status" value="1"/>
</dbReference>
<keyword evidence="6" id="KW-1185">Reference proteome</keyword>
<feature type="transmembrane region" description="Helical" evidence="2">
    <location>
        <begin position="114"/>
        <end position="137"/>
    </location>
</feature>
<reference evidence="5" key="1">
    <citation type="submission" date="2023-05" db="EMBL/GenBank/DDBJ databases">
        <authorList>
            <person name="Stuckert A."/>
        </authorList>
    </citation>
    <scope>NUCLEOTIDE SEQUENCE</scope>
</reference>
<evidence type="ECO:0000313" key="6">
    <source>
        <dbReference type="Proteomes" id="UP001162483"/>
    </source>
</evidence>
<evidence type="ECO:0000256" key="1">
    <source>
        <dbReference type="ARBA" id="ARBA00036634"/>
    </source>
</evidence>
<evidence type="ECO:0008006" key="7">
    <source>
        <dbReference type="Google" id="ProtNLM"/>
    </source>
</evidence>
<feature type="domain" description="CSC1/OSCA1-like cytosolic" evidence="4">
    <location>
        <begin position="1"/>
        <end position="62"/>
    </location>
</feature>
<proteinExistence type="predicted"/>
<evidence type="ECO:0000259" key="3">
    <source>
        <dbReference type="Pfam" id="PF02714"/>
    </source>
</evidence>
<sequence>MAFITFSDKSMATFILKDFNAVKCHGYKCSTQPQPSSLSSQLSALQWSVSYATYPENISWENMSVSGVRWWARFIGINFTLFIVLFFLTTPSIIITTMDKFNVTKPIYYLNNPVISQFFPTLLLWSFSALLPTLVYYSTLFEAHWTK</sequence>
<dbReference type="PANTHER" id="PTHR13018:SF24">
    <property type="entry name" value="CSC1-LIKE PROTEIN 1"/>
    <property type="match status" value="1"/>
</dbReference>
<dbReference type="InterPro" id="IPR045122">
    <property type="entry name" value="Csc1-like"/>
</dbReference>
<evidence type="ECO:0000256" key="2">
    <source>
        <dbReference type="SAM" id="Phobius"/>
    </source>
</evidence>
<dbReference type="Pfam" id="PF14703">
    <property type="entry name" value="PHM7_cyt"/>
    <property type="match status" value="1"/>
</dbReference>
<feature type="domain" description="CSC1/OSCA1-like 7TM region" evidence="3">
    <location>
        <begin position="74"/>
        <end position="147"/>
    </location>
</feature>